<dbReference type="PROSITE" id="PS51168">
    <property type="entry name" value="CHORISMATE_MUT_2"/>
    <property type="match status" value="1"/>
</dbReference>
<protein>
    <submittedName>
        <fullName evidence="2">Chorismate mutase</fullName>
        <ecNumber evidence="2">5.4.99.5</ecNumber>
    </submittedName>
</protein>
<evidence type="ECO:0000259" key="1">
    <source>
        <dbReference type="PROSITE" id="PS51168"/>
    </source>
</evidence>
<proteinExistence type="predicted"/>
<dbReference type="AlphaFoldDB" id="A0A927R1H2"/>
<dbReference type="InterPro" id="IPR010958">
    <property type="entry name" value="Chorismate_mutase_highGC-bac"/>
</dbReference>
<name>A0A927R1H2_9ACTN</name>
<comment type="caution">
    <text evidence="2">The sequence shown here is derived from an EMBL/GenBank/DDBJ whole genome shotgun (WGS) entry which is preliminary data.</text>
</comment>
<dbReference type="Gene3D" id="1.20.59.10">
    <property type="entry name" value="Chorismate mutase"/>
    <property type="match status" value="1"/>
</dbReference>
<dbReference type="InterPro" id="IPR036979">
    <property type="entry name" value="CM_dom_sf"/>
</dbReference>
<dbReference type="EC" id="5.4.99.5" evidence="2"/>
<organism evidence="2 3">
    <name type="scientific">Plantactinospora soyae</name>
    <dbReference type="NCBI Taxonomy" id="1544732"/>
    <lineage>
        <taxon>Bacteria</taxon>
        <taxon>Bacillati</taxon>
        <taxon>Actinomycetota</taxon>
        <taxon>Actinomycetes</taxon>
        <taxon>Micromonosporales</taxon>
        <taxon>Micromonosporaceae</taxon>
        <taxon>Plantactinospora</taxon>
    </lineage>
</organism>
<reference evidence="2" key="1">
    <citation type="submission" date="2020-10" db="EMBL/GenBank/DDBJ databases">
        <title>Sequencing the genomes of 1000 actinobacteria strains.</title>
        <authorList>
            <person name="Klenk H.-P."/>
        </authorList>
    </citation>
    <scope>NUCLEOTIDE SEQUENCE</scope>
    <source>
        <strain evidence="2">DSM 46832</strain>
    </source>
</reference>
<dbReference type="InterPro" id="IPR036263">
    <property type="entry name" value="Chorismate_II_sf"/>
</dbReference>
<gene>
    <name evidence="2" type="ORF">H4W31_005356</name>
</gene>
<sequence>MNDFSDIATTETASAIAGLRERIDQIDESLIQLWLQRTRLSRQIGAARVAAGGTRVVLSRESEILRRFREGLGDEGVQVALLLLRAGRGPL</sequence>
<accession>A0A927R1H2</accession>
<keyword evidence="2" id="KW-0413">Isomerase</keyword>
<keyword evidence="3" id="KW-1185">Reference proteome</keyword>
<dbReference type="NCBIfam" id="TIGR01808">
    <property type="entry name" value="CM_M_hiGC-arch"/>
    <property type="match status" value="1"/>
</dbReference>
<dbReference type="Pfam" id="PF01817">
    <property type="entry name" value="CM_2"/>
    <property type="match status" value="1"/>
</dbReference>
<dbReference type="SMART" id="SM00830">
    <property type="entry name" value="CM_2"/>
    <property type="match status" value="1"/>
</dbReference>
<feature type="domain" description="Chorismate mutase" evidence="1">
    <location>
        <begin position="10"/>
        <end position="91"/>
    </location>
</feature>
<evidence type="ECO:0000313" key="2">
    <source>
        <dbReference type="EMBL" id="MBE1489718.1"/>
    </source>
</evidence>
<dbReference type="EMBL" id="JADBEB010000001">
    <property type="protein sequence ID" value="MBE1489718.1"/>
    <property type="molecule type" value="Genomic_DNA"/>
</dbReference>
<dbReference type="Proteomes" id="UP000649753">
    <property type="component" value="Unassembled WGS sequence"/>
</dbReference>
<dbReference type="GO" id="GO:0046417">
    <property type="term" value="P:chorismate metabolic process"/>
    <property type="evidence" value="ECO:0007669"/>
    <property type="project" value="InterPro"/>
</dbReference>
<dbReference type="RefSeq" id="WP_192769138.1">
    <property type="nucleotide sequence ID" value="NZ_JADBEB010000001.1"/>
</dbReference>
<dbReference type="InterPro" id="IPR002701">
    <property type="entry name" value="CM_II_prokaryot"/>
</dbReference>
<evidence type="ECO:0000313" key="3">
    <source>
        <dbReference type="Proteomes" id="UP000649753"/>
    </source>
</evidence>
<dbReference type="SUPFAM" id="SSF48600">
    <property type="entry name" value="Chorismate mutase II"/>
    <property type="match status" value="1"/>
</dbReference>
<dbReference type="NCBIfam" id="NF005894">
    <property type="entry name" value="PRK07857.1"/>
    <property type="match status" value="1"/>
</dbReference>
<dbReference type="GO" id="GO:0004106">
    <property type="term" value="F:chorismate mutase activity"/>
    <property type="evidence" value="ECO:0007669"/>
    <property type="project" value="UniProtKB-EC"/>
</dbReference>